<dbReference type="Proteomes" id="UP000194236">
    <property type="component" value="Unassembled WGS sequence"/>
</dbReference>
<sequence length="410" mass="47748">MYHHIIYRLNIRASPSPLSLIRLFLLSMIIMNLIYPIRMLSMHEKHHSILVKPQQKQHRYLNNNADLVKTNAITTTAATAKGSSSINTTILSETLESVTALLSTSKSTIKPMSTKERNRLTKMVEKVIRLARDVLDLNYTITTSGNKADHSTANDSGERNLGKILNTDLFNPCQPTDVDLINLNTGDMDRYRLEHTNEVTENVQFHSPKYEIGFDLLQEMIERSNHLKGIVTDMIRKDISRSVIMVYQTLANQTAHLYSLWNEQNRHQSLNDCRLYQHHVELTTIRQQQQRQRHRRQQSDKIFDSIDISRIKLLKEKRLIEEENFLIVSNNLRSLLCYLNQAIHFFGIKVPVDDIIDQVLSHQTDYIERQYKSCGWRSIFECQLMRDAVGLFADLEAFLRNESHRFLTIN</sequence>
<dbReference type="EMBL" id="MUJZ01070828">
    <property type="protein sequence ID" value="OTF69385.1"/>
    <property type="molecule type" value="Genomic_DNA"/>
</dbReference>
<keyword evidence="1" id="KW-1133">Transmembrane helix</keyword>
<organism evidence="2 3">
    <name type="scientific">Euroglyphus maynei</name>
    <name type="common">Mayne's house dust mite</name>
    <dbReference type="NCBI Taxonomy" id="6958"/>
    <lineage>
        <taxon>Eukaryota</taxon>
        <taxon>Metazoa</taxon>
        <taxon>Ecdysozoa</taxon>
        <taxon>Arthropoda</taxon>
        <taxon>Chelicerata</taxon>
        <taxon>Arachnida</taxon>
        <taxon>Acari</taxon>
        <taxon>Acariformes</taxon>
        <taxon>Sarcoptiformes</taxon>
        <taxon>Astigmata</taxon>
        <taxon>Psoroptidia</taxon>
        <taxon>Analgoidea</taxon>
        <taxon>Pyroglyphidae</taxon>
        <taxon>Pyroglyphinae</taxon>
        <taxon>Euroglyphus</taxon>
    </lineage>
</organism>
<feature type="transmembrane region" description="Helical" evidence="1">
    <location>
        <begin position="20"/>
        <end position="37"/>
    </location>
</feature>
<accession>A0A1Y3AQC8</accession>
<evidence type="ECO:0000313" key="3">
    <source>
        <dbReference type="Proteomes" id="UP000194236"/>
    </source>
</evidence>
<name>A0A1Y3AQC8_EURMA</name>
<gene>
    <name evidence="2" type="ORF">BLA29_001171</name>
</gene>
<reference evidence="2 3" key="1">
    <citation type="submission" date="2017-03" db="EMBL/GenBank/DDBJ databases">
        <title>Genome Survey of Euroglyphus maynei.</title>
        <authorList>
            <person name="Arlian L.G."/>
            <person name="Morgan M.S."/>
            <person name="Rider S.D."/>
        </authorList>
    </citation>
    <scope>NUCLEOTIDE SEQUENCE [LARGE SCALE GENOMIC DNA]</scope>
    <source>
        <strain evidence="2">Arlian Lab</strain>
        <tissue evidence="2">Whole body</tissue>
    </source>
</reference>
<keyword evidence="3" id="KW-1185">Reference proteome</keyword>
<keyword evidence="1" id="KW-0472">Membrane</keyword>
<comment type="caution">
    <text evidence="2">The sequence shown here is derived from an EMBL/GenBank/DDBJ whole genome shotgun (WGS) entry which is preliminary data.</text>
</comment>
<protein>
    <submittedName>
        <fullName evidence="2">Uncharacterized protein</fullName>
    </submittedName>
</protein>
<keyword evidence="1" id="KW-0812">Transmembrane</keyword>
<evidence type="ECO:0000256" key="1">
    <source>
        <dbReference type="SAM" id="Phobius"/>
    </source>
</evidence>
<evidence type="ECO:0000313" key="2">
    <source>
        <dbReference type="EMBL" id="OTF69385.1"/>
    </source>
</evidence>
<dbReference type="OrthoDB" id="10483859at2759"/>
<proteinExistence type="predicted"/>
<dbReference type="AlphaFoldDB" id="A0A1Y3AQC8"/>